<dbReference type="InterPro" id="IPR051910">
    <property type="entry name" value="ComF/GntX_DNA_util-trans"/>
</dbReference>
<proteinExistence type="inferred from homology"/>
<comment type="similarity">
    <text evidence="1">Belongs to the ComF/GntX family.</text>
</comment>
<evidence type="ECO:0000256" key="1">
    <source>
        <dbReference type="ARBA" id="ARBA00008007"/>
    </source>
</evidence>
<keyword evidence="3" id="KW-1185">Reference proteome</keyword>
<dbReference type="Gene3D" id="3.40.50.2020">
    <property type="match status" value="1"/>
</dbReference>
<dbReference type="EMBL" id="JBHUMA010000004">
    <property type="protein sequence ID" value="MFD2598231.1"/>
    <property type="molecule type" value="Genomic_DNA"/>
</dbReference>
<evidence type="ECO:0000313" key="3">
    <source>
        <dbReference type="Proteomes" id="UP001597393"/>
    </source>
</evidence>
<sequence length="233" mass="26039">MKMDVAKYWQGLIHLLFPQKCAGCEEVLAQQEEVICSHCLLHLPKTDHHLDPENQTAKQLWGKAPLNGAASMLYVSKSSSVQRMLHQLKYGGQREVGLLFGNMFGKLLVGTSIIENADLIVPIPLHPKKLRIRGYNQSEYFAKGLSESLNIPYRTDLLLRVVYSTSQTQKSRDERYDNVSDVFKLGEGGNTKYYNHILLVDDVVTTGATLASAANQLLHDLDTKVSVLTIARA</sequence>
<comment type="caution">
    <text evidence="2">The sequence shown here is derived from an EMBL/GenBank/DDBJ whole genome shotgun (WGS) entry which is preliminary data.</text>
</comment>
<accession>A0ABW5NGH1</accession>
<reference evidence="3" key="1">
    <citation type="journal article" date="2019" name="Int. J. Syst. Evol. Microbiol.">
        <title>The Global Catalogue of Microorganisms (GCM) 10K type strain sequencing project: providing services to taxonomists for standard genome sequencing and annotation.</title>
        <authorList>
            <consortium name="The Broad Institute Genomics Platform"/>
            <consortium name="The Broad Institute Genome Sequencing Center for Infectious Disease"/>
            <person name="Wu L."/>
            <person name="Ma J."/>
        </authorList>
    </citation>
    <scope>NUCLEOTIDE SEQUENCE [LARGE SCALE GENOMIC DNA]</scope>
    <source>
        <strain evidence="3">KCTC 42248</strain>
    </source>
</reference>
<name>A0ABW5NGH1_9SPHI</name>
<gene>
    <name evidence="2" type="ORF">ACFSQ3_04640</name>
</gene>
<dbReference type="CDD" id="cd06223">
    <property type="entry name" value="PRTases_typeI"/>
    <property type="match status" value="1"/>
</dbReference>
<protein>
    <submittedName>
        <fullName evidence="2">ComF family protein</fullName>
    </submittedName>
</protein>
<dbReference type="PANTHER" id="PTHR47505:SF1">
    <property type="entry name" value="DNA UTILIZATION PROTEIN YHGH"/>
    <property type="match status" value="1"/>
</dbReference>
<dbReference type="InterPro" id="IPR029057">
    <property type="entry name" value="PRTase-like"/>
</dbReference>
<dbReference type="SUPFAM" id="SSF53271">
    <property type="entry name" value="PRTase-like"/>
    <property type="match status" value="1"/>
</dbReference>
<dbReference type="PANTHER" id="PTHR47505">
    <property type="entry name" value="DNA UTILIZATION PROTEIN YHGH"/>
    <property type="match status" value="1"/>
</dbReference>
<dbReference type="RefSeq" id="WP_380867966.1">
    <property type="nucleotide sequence ID" value="NZ_JBHUMA010000004.1"/>
</dbReference>
<dbReference type="Proteomes" id="UP001597393">
    <property type="component" value="Unassembled WGS sequence"/>
</dbReference>
<evidence type="ECO:0000313" key="2">
    <source>
        <dbReference type="EMBL" id="MFD2598231.1"/>
    </source>
</evidence>
<dbReference type="InterPro" id="IPR000836">
    <property type="entry name" value="PRTase_dom"/>
</dbReference>
<organism evidence="2 3">
    <name type="scientific">Sphingobacterium corticis</name>
    <dbReference type="NCBI Taxonomy" id="1812823"/>
    <lineage>
        <taxon>Bacteria</taxon>
        <taxon>Pseudomonadati</taxon>
        <taxon>Bacteroidota</taxon>
        <taxon>Sphingobacteriia</taxon>
        <taxon>Sphingobacteriales</taxon>
        <taxon>Sphingobacteriaceae</taxon>
        <taxon>Sphingobacterium</taxon>
    </lineage>
</organism>